<reference evidence="1 2" key="1">
    <citation type="submission" date="2017-03" db="EMBL/GenBank/DDBJ databases">
        <title>Genomes of endolithic fungi from Antarctica.</title>
        <authorList>
            <person name="Coleine C."/>
            <person name="Masonjones S."/>
            <person name="Stajich J.E."/>
        </authorList>
    </citation>
    <scope>NUCLEOTIDE SEQUENCE [LARGE SCALE GENOMIC DNA]</scope>
    <source>
        <strain evidence="1 2">CCFEE 5187</strain>
    </source>
</reference>
<evidence type="ECO:0000313" key="2">
    <source>
        <dbReference type="Proteomes" id="UP000308768"/>
    </source>
</evidence>
<proteinExistence type="predicted"/>
<evidence type="ECO:0000313" key="1">
    <source>
        <dbReference type="EMBL" id="TKA52628.1"/>
    </source>
</evidence>
<comment type="caution">
    <text evidence="1">The sequence shown here is derived from an EMBL/GenBank/DDBJ whole genome shotgun (WGS) entry which is preliminary data.</text>
</comment>
<dbReference type="AlphaFoldDB" id="A0A4U0VSZ4"/>
<dbReference type="Proteomes" id="UP000308768">
    <property type="component" value="Unassembled WGS sequence"/>
</dbReference>
<sequence>MPLLAVNLHVVELLVGRAALATEQRLERASKQADRWPLREEVKNKTGKVY</sequence>
<keyword evidence="2" id="KW-1185">Reference proteome</keyword>
<dbReference type="EMBL" id="NAJN01002444">
    <property type="protein sequence ID" value="TKA52628.1"/>
    <property type="molecule type" value="Genomic_DNA"/>
</dbReference>
<gene>
    <name evidence="1" type="ORF">B0A49_12008</name>
</gene>
<name>A0A4U0VSZ4_9PEZI</name>
<organism evidence="1 2">
    <name type="scientific">Cryomyces minteri</name>
    <dbReference type="NCBI Taxonomy" id="331657"/>
    <lineage>
        <taxon>Eukaryota</taxon>
        <taxon>Fungi</taxon>
        <taxon>Dikarya</taxon>
        <taxon>Ascomycota</taxon>
        <taxon>Pezizomycotina</taxon>
        <taxon>Dothideomycetes</taxon>
        <taxon>Dothideomycetes incertae sedis</taxon>
        <taxon>Cryomyces</taxon>
    </lineage>
</organism>
<protein>
    <submittedName>
        <fullName evidence="1">Uncharacterized protein</fullName>
    </submittedName>
</protein>
<accession>A0A4U0VSZ4</accession>